<evidence type="ECO:0000256" key="2">
    <source>
        <dbReference type="SAM" id="MobiDB-lite"/>
    </source>
</evidence>
<feature type="region of interest" description="Disordered" evidence="2">
    <location>
        <begin position="443"/>
        <end position="463"/>
    </location>
</feature>
<organism evidence="3 4">
    <name type="scientific">Tritrichomonas foetus</name>
    <dbReference type="NCBI Taxonomy" id="1144522"/>
    <lineage>
        <taxon>Eukaryota</taxon>
        <taxon>Metamonada</taxon>
        <taxon>Parabasalia</taxon>
        <taxon>Tritrichomonadida</taxon>
        <taxon>Tritrichomonadidae</taxon>
        <taxon>Tritrichomonas</taxon>
    </lineage>
</organism>
<keyword evidence="4" id="KW-1185">Reference proteome</keyword>
<feature type="compositionally biased region" description="Basic and acidic residues" evidence="2">
    <location>
        <begin position="452"/>
        <end position="463"/>
    </location>
</feature>
<dbReference type="RefSeq" id="XP_068348216.1">
    <property type="nucleotide sequence ID" value="XM_068512220.1"/>
</dbReference>
<accession>A0A1J4JA28</accession>
<dbReference type="Proteomes" id="UP000179807">
    <property type="component" value="Unassembled WGS sequence"/>
</dbReference>
<evidence type="ECO:0000313" key="4">
    <source>
        <dbReference type="Proteomes" id="UP000179807"/>
    </source>
</evidence>
<name>A0A1J4JA28_9EUKA</name>
<dbReference type="EMBL" id="MLAK01001266">
    <property type="protein sequence ID" value="OHS95079.1"/>
    <property type="molecule type" value="Genomic_DNA"/>
</dbReference>
<reference evidence="3" key="1">
    <citation type="submission" date="2016-10" db="EMBL/GenBank/DDBJ databases">
        <authorList>
            <person name="Benchimol M."/>
            <person name="Almeida L.G."/>
            <person name="Vasconcelos A.T."/>
            <person name="Perreira-Neves A."/>
            <person name="Rosa I.A."/>
            <person name="Tasca T."/>
            <person name="Bogo M.R."/>
            <person name="de Souza W."/>
        </authorList>
    </citation>
    <scope>NUCLEOTIDE SEQUENCE [LARGE SCALE GENOMIC DNA]</scope>
    <source>
        <strain evidence="3">K</strain>
    </source>
</reference>
<proteinExistence type="predicted"/>
<comment type="caution">
    <text evidence="3">The sequence shown here is derived from an EMBL/GenBank/DDBJ whole genome shotgun (WGS) entry which is preliminary data.</text>
</comment>
<gene>
    <name evidence="3" type="ORF">TRFO_38723</name>
</gene>
<keyword evidence="1" id="KW-0175">Coiled coil</keyword>
<dbReference type="GeneID" id="94846924"/>
<dbReference type="VEuPathDB" id="TrichDB:TRFO_38723"/>
<sequence length="468" mass="53956">MASSKILSTVRNAPTLVDGLLVADSLKDILSGLCDLANQQQEEIKILKEQLKNFIPKSEVISMIEDQKMKLNESKAFYSREISSISAKMNQFQNQFLPIASSMKKTKEEVEMKFKEFDNNIENHTQLLFEQYQMTAKSSKRQLDDMKDMLENVTSAHSETRHKLDQLEVLDSQATNARLDEIELKLNKFENNFSDFSEKVTRNETMFKDNNKSTTRILEKLTQDVAECLIVQRAFHESTKGEIEIKDAESLIAAVERNSRRLDGVDMNLSHIKLDQQNVTDIVKSYETVLVTFKHHIYDMTLKQQQTADKVSQKLAKICDFVSFVGRNLDNLYGFCVQGTEKSFLLSETTAKSFDDVRRVLQMISKTTTIPDFNNFTISTEDLENLRSKISSVHADNDPNDYAARFLSLFYLENQNKKRNYHVNFEIDNTKCQKDDEITQDVDLTNGPNETENSHTLKKEKSFTEIFQ</sequence>
<dbReference type="AlphaFoldDB" id="A0A1J4JA28"/>
<evidence type="ECO:0000313" key="3">
    <source>
        <dbReference type="EMBL" id="OHS95079.1"/>
    </source>
</evidence>
<feature type="coiled-coil region" evidence="1">
    <location>
        <begin position="107"/>
        <end position="199"/>
    </location>
</feature>
<evidence type="ECO:0000256" key="1">
    <source>
        <dbReference type="SAM" id="Coils"/>
    </source>
</evidence>
<protein>
    <submittedName>
        <fullName evidence="3">Uncharacterized protein</fullName>
    </submittedName>
</protein>